<feature type="non-terminal residue" evidence="1">
    <location>
        <position position="1"/>
    </location>
</feature>
<dbReference type="Proteomes" id="UP001189429">
    <property type="component" value="Unassembled WGS sequence"/>
</dbReference>
<sequence>AAPTATPGDFHLIRYRVGGPVLCHERLDLFTSGYVMTPDFDDYGESVVADADVQEVHFVHRQGGRVGGVAANRVYRFRRLPTAHEVWAALRRGAGQGYRALPVSPFLLTVSAVICSGLPAGTGALADPALGVPPQPAARPAAPPAAAVGPLALAARPGAAAAAGGAGAALVPVAEDVDGAITFGAKVAVGAPGGATLVGRVGRRGLLSLAGGLGASAVLLQDAELPWFTQEYRGSDARTLEFPPGAGQRGGNGREWREVVGLCREEATPGFGVAPPRTAQWCAKYQVKEGGPILHRKMWKSKRKLNSSDFGVDIHETISKILELMGSNDNLDVLHLSSAELGYRKPQLIEH</sequence>
<accession>A0ABN9UFK3</accession>
<comment type="caution">
    <text evidence="1">The sequence shown here is derived from an EMBL/GenBank/DDBJ whole genome shotgun (WGS) entry which is preliminary data.</text>
</comment>
<name>A0ABN9UFK3_9DINO</name>
<gene>
    <name evidence="1" type="ORF">PCOR1329_LOCUS47622</name>
</gene>
<organism evidence="1 2">
    <name type="scientific">Prorocentrum cordatum</name>
    <dbReference type="NCBI Taxonomy" id="2364126"/>
    <lineage>
        <taxon>Eukaryota</taxon>
        <taxon>Sar</taxon>
        <taxon>Alveolata</taxon>
        <taxon>Dinophyceae</taxon>
        <taxon>Prorocentrales</taxon>
        <taxon>Prorocentraceae</taxon>
        <taxon>Prorocentrum</taxon>
    </lineage>
</organism>
<evidence type="ECO:0000313" key="2">
    <source>
        <dbReference type="Proteomes" id="UP001189429"/>
    </source>
</evidence>
<protein>
    <submittedName>
        <fullName evidence="1">Uncharacterized protein</fullName>
    </submittedName>
</protein>
<dbReference type="EMBL" id="CAUYUJ010015738">
    <property type="protein sequence ID" value="CAK0857518.1"/>
    <property type="molecule type" value="Genomic_DNA"/>
</dbReference>
<evidence type="ECO:0000313" key="1">
    <source>
        <dbReference type="EMBL" id="CAK0857518.1"/>
    </source>
</evidence>
<reference evidence="1" key="1">
    <citation type="submission" date="2023-10" db="EMBL/GenBank/DDBJ databases">
        <authorList>
            <person name="Chen Y."/>
            <person name="Shah S."/>
            <person name="Dougan E. K."/>
            <person name="Thang M."/>
            <person name="Chan C."/>
        </authorList>
    </citation>
    <scope>NUCLEOTIDE SEQUENCE [LARGE SCALE GENOMIC DNA]</scope>
</reference>
<proteinExistence type="predicted"/>
<keyword evidence="2" id="KW-1185">Reference proteome</keyword>